<dbReference type="Gene3D" id="3.40.1620.60">
    <property type="match status" value="1"/>
</dbReference>
<dbReference type="Pfam" id="PF17771">
    <property type="entry name" value="ADAMTS_CR_2"/>
    <property type="match status" value="1"/>
</dbReference>
<dbReference type="InterPro" id="IPR024079">
    <property type="entry name" value="MetalloPept_cat_dom_sf"/>
</dbReference>
<keyword evidence="4 8" id="KW-0862">Zinc</keyword>
<dbReference type="SUPFAM" id="SSF55486">
    <property type="entry name" value="Metalloproteases ('zincins'), catalytic domain"/>
    <property type="match status" value="1"/>
</dbReference>
<comment type="caution">
    <text evidence="10">The sequence shown here is derived from an EMBL/GenBank/DDBJ whole genome shotgun (WGS) entry which is preliminary data.</text>
</comment>
<feature type="active site" evidence="8">
    <location>
        <position position="492"/>
    </location>
</feature>
<keyword evidence="1" id="KW-0645">Protease</keyword>
<dbReference type="AlphaFoldDB" id="A0A1D2NCY5"/>
<dbReference type="GO" id="GO:0006508">
    <property type="term" value="P:proteolysis"/>
    <property type="evidence" value="ECO:0007669"/>
    <property type="project" value="UniProtKB-KW"/>
</dbReference>
<evidence type="ECO:0000259" key="9">
    <source>
        <dbReference type="PROSITE" id="PS50215"/>
    </source>
</evidence>
<keyword evidence="5" id="KW-0482">Metalloprotease</keyword>
<keyword evidence="6" id="KW-1015">Disulfide bond</keyword>
<evidence type="ECO:0000313" key="11">
    <source>
        <dbReference type="Proteomes" id="UP000094527"/>
    </source>
</evidence>
<protein>
    <submittedName>
        <fullName evidence="10">A disintegrin and metalloproteinase with thrombospondin motifs 18</fullName>
    </submittedName>
</protein>
<feature type="binding site" evidence="8">
    <location>
        <position position="495"/>
    </location>
    <ligand>
        <name>Zn(2+)</name>
        <dbReference type="ChEBI" id="CHEBI:29105"/>
        <note>catalytic</note>
    </ligand>
</feature>
<evidence type="ECO:0000256" key="1">
    <source>
        <dbReference type="ARBA" id="ARBA00022670"/>
    </source>
</evidence>
<dbReference type="InterPro" id="IPR041645">
    <property type="entry name" value="ADAMTS_CR_2"/>
</dbReference>
<dbReference type="Pfam" id="PF13688">
    <property type="entry name" value="Reprolysin_5"/>
    <property type="match status" value="1"/>
</dbReference>
<keyword evidence="11" id="KW-1185">Reference proteome</keyword>
<organism evidence="10 11">
    <name type="scientific">Orchesella cincta</name>
    <name type="common">Springtail</name>
    <name type="synonym">Podura cincta</name>
    <dbReference type="NCBI Taxonomy" id="48709"/>
    <lineage>
        <taxon>Eukaryota</taxon>
        <taxon>Metazoa</taxon>
        <taxon>Ecdysozoa</taxon>
        <taxon>Arthropoda</taxon>
        <taxon>Hexapoda</taxon>
        <taxon>Collembola</taxon>
        <taxon>Entomobryomorpha</taxon>
        <taxon>Entomobryoidea</taxon>
        <taxon>Orchesellidae</taxon>
        <taxon>Orchesellinae</taxon>
        <taxon>Orchesella</taxon>
    </lineage>
</organism>
<dbReference type="PANTHER" id="PTHR11905:SF247">
    <property type="entry name" value="PEPTIDASE M12B DOMAIN-CONTAINING PROTEIN"/>
    <property type="match status" value="1"/>
</dbReference>
<evidence type="ECO:0000256" key="6">
    <source>
        <dbReference type="ARBA" id="ARBA00023157"/>
    </source>
</evidence>
<dbReference type="Proteomes" id="UP000094527">
    <property type="component" value="Unassembled WGS sequence"/>
</dbReference>
<dbReference type="OrthoDB" id="9942326at2759"/>
<evidence type="ECO:0000256" key="7">
    <source>
        <dbReference type="ARBA" id="ARBA00023180"/>
    </source>
</evidence>
<keyword evidence="3" id="KW-0378">Hydrolase</keyword>
<feature type="domain" description="Peptidase M12B" evidence="9">
    <location>
        <begin position="334"/>
        <end position="540"/>
    </location>
</feature>
<proteinExistence type="predicted"/>
<feature type="non-terminal residue" evidence="10">
    <location>
        <position position="1"/>
    </location>
</feature>
<gene>
    <name evidence="10" type="ORF">Ocin01_03534</name>
</gene>
<dbReference type="PROSITE" id="PS50215">
    <property type="entry name" value="ADAM_MEPRO"/>
    <property type="match status" value="1"/>
</dbReference>
<dbReference type="PANTHER" id="PTHR11905">
    <property type="entry name" value="ADAM A DISINTEGRIN AND METALLOPROTEASE DOMAIN"/>
    <property type="match status" value="1"/>
</dbReference>
<evidence type="ECO:0000256" key="4">
    <source>
        <dbReference type="ARBA" id="ARBA00022833"/>
    </source>
</evidence>
<dbReference type="GO" id="GO:0007229">
    <property type="term" value="P:integrin-mediated signaling pathway"/>
    <property type="evidence" value="ECO:0007669"/>
    <property type="project" value="UniProtKB-KW"/>
</dbReference>
<evidence type="ECO:0000256" key="8">
    <source>
        <dbReference type="PROSITE-ProRule" id="PRU00276"/>
    </source>
</evidence>
<comment type="caution">
    <text evidence="8">Lacks conserved residue(s) required for the propagation of feature annotation.</text>
</comment>
<dbReference type="InterPro" id="IPR001590">
    <property type="entry name" value="Peptidase_M12B"/>
</dbReference>
<accession>A0A1D2NCY5</accession>
<reference evidence="10 11" key="1">
    <citation type="journal article" date="2016" name="Genome Biol. Evol.">
        <title>Gene Family Evolution Reflects Adaptation to Soil Environmental Stressors in the Genome of the Collembolan Orchesella cincta.</title>
        <authorList>
            <person name="Faddeeva-Vakhrusheva A."/>
            <person name="Derks M.F."/>
            <person name="Anvar S.Y."/>
            <person name="Agamennone V."/>
            <person name="Suring W."/>
            <person name="Smit S."/>
            <person name="van Straalen N.M."/>
            <person name="Roelofs D."/>
        </authorList>
    </citation>
    <scope>NUCLEOTIDE SEQUENCE [LARGE SCALE GENOMIC DNA]</scope>
    <source>
        <tissue evidence="10">Mixed pool</tissue>
    </source>
</reference>
<name>A0A1D2NCY5_ORCCI</name>
<feature type="binding site" evidence="8">
    <location>
        <position position="491"/>
    </location>
    <ligand>
        <name>Zn(2+)</name>
        <dbReference type="ChEBI" id="CHEBI:29105"/>
        <note>catalytic</note>
    </ligand>
</feature>
<keyword evidence="7" id="KW-0325">Glycoprotein</keyword>
<dbReference type="Gene3D" id="3.40.390.10">
    <property type="entry name" value="Collagenase (Catalytic Domain)"/>
    <property type="match status" value="1"/>
</dbReference>
<dbReference type="EMBL" id="LJIJ01000086">
    <property type="protein sequence ID" value="ODN03123.1"/>
    <property type="molecule type" value="Genomic_DNA"/>
</dbReference>
<feature type="binding site" evidence="8">
    <location>
        <position position="501"/>
    </location>
    <ligand>
        <name>Zn(2+)</name>
        <dbReference type="ChEBI" id="CHEBI:29105"/>
        <note>catalytic</note>
    </ligand>
</feature>
<dbReference type="GO" id="GO:0004222">
    <property type="term" value="F:metalloendopeptidase activity"/>
    <property type="evidence" value="ECO:0007669"/>
    <property type="project" value="InterPro"/>
</dbReference>
<dbReference type="GO" id="GO:0046872">
    <property type="term" value="F:metal ion binding"/>
    <property type="evidence" value="ECO:0007669"/>
    <property type="project" value="UniProtKB-KW"/>
</dbReference>
<evidence type="ECO:0000313" key="10">
    <source>
        <dbReference type="EMBL" id="ODN03123.1"/>
    </source>
</evidence>
<keyword evidence="2 8" id="KW-0479">Metal-binding</keyword>
<evidence type="ECO:0000256" key="3">
    <source>
        <dbReference type="ARBA" id="ARBA00022801"/>
    </source>
</evidence>
<dbReference type="STRING" id="48709.A0A1D2NCY5"/>
<evidence type="ECO:0000256" key="2">
    <source>
        <dbReference type="ARBA" id="ARBA00022723"/>
    </source>
</evidence>
<evidence type="ECO:0000256" key="5">
    <source>
        <dbReference type="ARBA" id="ARBA00023049"/>
    </source>
</evidence>
<keyword evidence="10" id="KW-0401">Integrin</keyword>
<sequence length="661" mass="73827">YFIQQSFMTRILKNEVDASAETVSRNPPTSWSSVTGNEKWKRTGVRFLTRVNWDNADNEIDELGIAGNDFHIIELEAEGRRTAHKTAYPPETLRIHLMRKSSVLHPDFRVVVREDDTEYGWSPSSNASASCHFVGQVTSVPARRTKSSAPVSGIALLSACTSTHGFSGLIIMEDGRQWYIEPVSKSIINKRRYKREVGQSSEEYDTLEHVLLPHEELAGQLAAHVSDVLRVPLPQLEEAARLAALDADARRNMMSLDWDDSGESMLGESSILTPFFHTGASLPFFGRSDRGRVQSKVNLAKKVTQAATTKKTSPTTLLTPLDVIETSASTSQETQQQRVLFTDEELFNKMKSKFTDDTTAQLKEYATAMVNMYKYNLLWLQMDVMYQHATLGVDLRFRLVYLEVMKRKPTSLKTNGGKAKAYLSSFCDYAGEKNANSAQWDHALLLTGIDLHEEGIKTTAGLAWAGTMCYRYYSCSISEGLNFASAYITTHEIGHSLGMEHDGVGISETCDSSKYIMSPTTGPGKVTWSACSSSNLQDFIKYGTSELRGKSFGNKGRMISRPICLEELVTRNKKSIEDNGPDSDLKLPGEKYDANYQCSLGMGSFFKPHFERHKPPFDNICWILYCGNGTHAISTHPALEGTPCDRKKYCRSGQCVKRPET</sequence>